<dbReference type="SUPFAM" id="SSF88713">
    <property type="entry name" value="Glycoside hydrolase/deacetylase"/>
    <property type="match status" value="1"/>
</dbReference>
<comment type="subcellular location">
    <subcellularLocation>
        <location evidence="1">Secreted</location>
    </subcellularLocation>
</comment>
<dbReference type="RefSeq" id="WP_163495304.1">
    <property type="nucleotide sequence ID" value="NZ_CP048711.1"/>
</dbReference>
<dbReference type="InterPro" id="IPR011330">
    <property type="entry name" value="Glyco_hydro/deAcase_b/a-brl"/>
</dbReference>
<name>A0A6C0U229_9GAMM</name>
<dbReference type="CDD" id="cd10973">
    <property type="entry name" value="CE4_DAC_u4_5s"/>
    <property type="match status" value="1"/>
</dbReference>
<organism evidence="4 5">
    <name type="scientific">Kineobactrum salinum</name>
    <dbReference type="NCBI Taxonomy" id="2708301"/>
    <lineage>
        <taxon>Bacteria</taxon>
        <taxon>Pseudomonadati</taxon>
        <taxon>Pseudomonadota</taxon>
        <taxon>Gammaproteobacteria</taxon>
        <taxon>Cellvibrionales</taxon>
        <taxon>Halieaceae</taxon>
        <taxon>Kineobactrum</taxon>
    </lineage>
</organism>
<dbReference type="Proteomes" id="UP000477680">
    <property type="component" value="Chromosome"/>
</dbReference>
<protein>
    <submittedName>
        <fullName evidence="4">Polysaccharide deacetylase family protein</fullName>
    </submittedName>
</protein>
<evidence type="ECO:0000313" key="5">
    <source>
        <dbReference type="Proteomes" id="UP000477680"/>
    </source>
</evidence>
<dbReference type="PANTHER" id="PTHR34216:SF3">
    <property type="entry name" value="POLY-BETA-1,6-N-ACETYL-D-GLUCOSAMINE N-DEACETYLASE"/>
    <property type="match status" value="1"/>
</dbReference>
<dbReference type="GO" id="GO:0005975">
    <property type="term" value="P:carbohydrate metabolic process"/>
    <property type="evidence" value="ECO:0007669"/>
    <property type="project" value="InterPro"/>
</dbReference>
<evidence type="ECO:0000256" key="2">
    <source>
        <dbReference type="ARBA" id="ARBA00022729"/>
    </source>
</evidence>
<proteinExistence type="predicted"/>
<keyword evidence="2" id="KW-0732">Signal</keyword>
<dbReference type="PROSITE" id="PS51677">
    <property type="entry name" value="NODB"/>
    <property type="match status" value="1"/>
</dbReference>
<dbReference type="InterPro" id="IPR051398">
    <property type="entry name" value="Polysacch_Deacetylase"/>
</dbReference>
<dbReference type="Gene3D" id="3.20.20.370">
    <property type="entry name" value="Glycoside hydrolase/deacetylase"/>
    <property type="match status" value="1"/>
</dbReference>
<gene>
    <name evidence="4" type="ORF">G3T16_10980</name>
</gene>
<reference evidence="4 5" key="1">
    <citation type="submission" date="2020-02" db="EMBL/GenBank/DDBJ databases">
        <title>Genome sequencing for Kineobactrum sp. M2.</title>
        <authorList>
            <person name="Park S.-J."/>
        </authorList>
    </citation>
    <scope>NUCLEOTIDE SEQUENCE [LARGE SCALE GENOMIC DNA]</scope>
    <source>
        <strain evidence="4 5">M2</strain>
    </source>
</reference>
<keyword evidence="5" id="KW-1185">Reference proteome</keyword>
<dbReference type="Pfam" id="PF01522">
    <property type="entry name" value="Polysacc_deac_1"/>
    <property type="match status" value="1"/>
</dbReference>
<sequence>MLSAADHGVILLYHHVSDSTPPSTSVSPGRFVQHLDYLADNGFNVIPLDELLSRGLAGKSLPENAVAITFDDAYISVFAEAAPRLAERGWPFTVFLASQPLDDEVQGYMSWRQAKELLGMGGDIGGHSHSHGYLARRQAGESDSQWRQRMETEIEKNRQRIQAELGVEVTAFAYPYGEYNPALKNMLEQRGLHGVAQQSGAVGRYTDPLQVPRFPIATGYDEIDRLKQGINSQPLPVVDEKRDDQSLQLEVASSELPTITCFSARGERLPLEKIDETRYRVELPPTEAGRNKVNCTAPTGENKGEFYWHSYLWIGD</sequence>
<accession>A0A6C0U229</accession>
<dbReference type="InterPro" id="IPR002509">
    <property type="entry name" value="NODB_dom"/>
</dbReference>
<evidence type="ECO:0000259" key="3">
    <source>
        <dbReference type="PROSITE" id="PS51677"/>
    </source>
</evidence>
<dbReference type="PANTHER" id="PTHR34216">
    <property type="match status" value="1"/>
</dbReference>
<dbReference type="AlphaFoldDB" id="A0A6C0U229"/>
<dbReference type="GO" id="GO:0016810">
    <property type="term" value="F:hydrolase activity, acting on carbon-nitrogen (but not peptide) bonds"/>
    <property type="evidence" value="ECO:0007669"/>
    <property type="project" value="InterPro"/>
</dbReference>
<evidence type="ECO:0000256" key="1">
    <source>
        <dbReference type="ARBA" id="ARBA00004613"/>
    </source>
</evidence>
<dbReference type="GO" id="GO:0005576">
    <property type="term" value="C:extracellular region"/>
    <property type="evidence" value="ECO:0007669"/>
    <property type="project" value="UniProtKB-SubCell"/>
</dbReference>
<dbReference type="KEGG" id="kim:G3T16_10980"/>
<feature type="domain" description="NodB homology" evidence="3">
    <location>
        <begin position="64"/>
        <end position="282"/>
    </location>
</feature>
<dbReference type="EMBL" id="CP048711">
    <property type="protein sequence ID" value="QIB65863.1"/>
    <property type="molecule type" value="Genomic_DNA"/>
</dbReference>
<evidence type="ECO:0000313" key="4">
    <source>
        <dbReference type="EMBL" id="QIB65863.1"/>
    </source>
</evidence>